<dbReference type="STRING" id="153721.MYP_4901"/>
<dbReference type="EMBL" id="BBLT01000015">
    <property type="protein sequence ID" value="GAL87671.1"/>
    <property type="molecule type" value="Genomic_DNA"/>
</dbReference>
<gene>
    <name evidence="1" type="ORF">MYP_4901</name>
</gene>
<reference evidence="1 2" key="1">
    <citation type="submission" date="2014-09" db="EMBL/GenBank/DDBJ databases">
        <title>Sporocytophaga myxococcoides PG-01 genome sequencing.</title>
        <authorList>
            <person name="Liu L."/>
            <person name="Gao P.J."/>
            <person name="Chen G.J."/>
            <person name="Wang L.S."/>
        </authorList>
    </citation>
    <scope>NUCLEOTIDE SEQUENCE [LARGE SCALE GENOMIC DNA]</scope>
    <source>
        <strain evidence="1 2">PG-01</strain>
    </source>
</reference>
<proteinExistence type="predicted"/>
<comment type="caution">
    <text evidence="1">The sequence shown here is derived from an EMBL/GenBank/DDBJ whole genome shotgun (WGS) entry which is preliminary data.</text>
</comment>
<dbReference type="RefSeq" id="WP_197060180.1">
    <property type="nucleotide sequence ID" value="NZ_BBLT01000015.1"/>
</dbReference>
<dbReference type="AlphaFoldDB" id="A0A098LKZ3"/>
<accession>A0A098LKZ3</accession>
<name>A0A098LKZ3_9BACT</name>
<sequence length="59" mass="7186">MSYFDTSDKSHVIAFTYFPNLRAIPESFSFQMPFRYFLYCLTDSELEYLTYDELQKLFD</sequence>
<protein>
    <submittedName>
        <fullName evidence="1">Cyclic nucleotide-binding protein</fullName>
    </submittedName>
</protein>
<evidence type="ECO:0000313" key="2">
    <source>
        <dbReference type="Proteomes" id="UP000030185"/>
    </source>
</evidence>
<keyword evidence="2" id="KW-1185">Reference proteome</keyword>
<organism evidence="1 2">
    <name type="scientific">Sporocytophaga myxococcoides</name>
    <dbReference type="NCBI Taxonomy" id="153721"/>
    <lineage>
        <taxon>Bacteria</taxon>
        <taxon>Pseudomonadati</taxon>
        <taxon>Bacteroidota</taxon>
        <taxon>Cytophagia</taxon>
        <taxon>Cytophagales</taxon>
        <taxon>Cytophagaceae</taxon>
        <taxon>Sporocytophaga</taxon>
    </lineage>
</organism>
<evidence type="ECO:0000313" key="1">
    <source>
        <dbReference type="EMBL" id="GAL87671.1"/>
    </source>
</evidence>
<dbReference type="eggNOG" id="COG0664">
    <property type="taxonomic scope" value="Bacteria"/>
</dbReference>
<dbReference type="Proteomes" id="UP000030185">
    <property type="component" value="Unassembled WGS sequence"/>
</dbReference>